<keyword evidence="2" id="KW-1185">Reference proteome</keyword>
<protein>
    <submittedName>
        <fullName evidence="1">Uncharacterized protein</fullName>
    </submittedName>
</protein>
<organism evidence="1 2">
    <name type="scientific">Massilia aerilata</name>
    <dbReference type="NCBI Taxonomy" id="453817"/>
    <lineage>
        <taxon>Bacteria</taxon>
        <taxon>Pseudomonadati</taxon>
        <taxon>Pseudomonadota</taxon>
        <taxon>Betaproteobacteria</taxon>
        <taxon>Burkholderiales</taxon>
        <taxon>Oxalobacteraceae</taxon>
        <taxon>Telluria group</taxon>
        <taxon>Massilia</taxon>
    </lineage>
</organism>
<dbReference type="EMBL" id="JBHSMZ010000014">
    <property type="protein sequence ID" value="MFC5550318.1"/>
    <property type="molecule type" value="Genomic_DNA"/>
</dbReference>
<accession>A0ABW0S099</accession>
<comment type="caution">
    <text evidence="1">The sequence shown here is derived from an EMBL/GenBank/DDBJ whole genome shotgun (WGS) entry which is preliminary data.</text>
</comment>
<evidence type="ECO:0000313" key="1">
    <source>
        <dbReference type="EMBL" id="MFC5550318.1"/>
    </source>
</evidence>
<dbReference type="RefSeq" id="WP_379772728.1">
    <property type="nucleotide sequence ID" value="NZ_JBHSMZ010000014.1"/>
</dbReference>
<reference evidence="2" key="1">
    <citation type="journal article" date="2019" name="Int. J. Syst. Evol. Microbiol.">
        <title>The Global Catalogue of Microorganisms (GCM) 10K type strain sequencing project: providing services to taxonomists for standard genome sequencing and annotation.</title>
        <authorList>
            <consortium name="The Broad Institute Genomics Platform"/>
            <consortium name="The Broad Institute Genome Sequencing Center for Infectious Disease"/>
            <person name="Wu L."/>
            <person name="Ma J."/>
        </authorList>
    </citation>
    <scope>NUCLEOTIDE SEQUENCE [LARGE SCALE GENOMIC DNA]</scope>
    <source>
        <strain evidence="2">CGMCC 4.5798</strain>
    </source>
</reference>
<evidence type="ECO:0000313" key="2">
    <source>
        <dbReference type="Proteomes" id="UP001596086"/>
    </source>
</evidence>
<proteinExistence type="predicted"/>
<sequence>MTTQDLALAAFRNQCEGKVSRIESNDGPLVVVKQVFRNPSRDGMIDALVASEDGSEKTVAFTSLFSA</sequence>
<name>A0ABW0S099_9BURK</name>
<dbReference type="Proteomes" id="UP001596086">
    <property type="component" value="Unassembled WGS sequence"/>
</dbReference>
<gene>
    <name evidence="1" type="ORF">ACFPO9_17515</name>
</gene>